<dbReference type="AlphaFoldDB" id="E7RH36"/>
<dbReference type="InterPro" id="IPR029068">
    <property type="entry name" value="Glyas_Bleomycin-R_OHBP_Dase"/>
</dbReference>
<protein>
    <submittedName>
        <fullName evidence="2">3-demethylubiquinone-9 3-methyltransferase</fullName>
    </submittedName>
</protein>
<proteinExistence type="predicted"/>
<dbReference type="Pfam" id="PF06983">
    <property type="entry name" value="3-dmu-9_3-mt"/>
    <property type="match status" value="1"/>
</dbReference>
<dbReference type="PIRSF" id="PIRSF021700">
    <property type="entry name" value="3_dmu_93_MTrfase"/>
    <property type="match status" value="1"/>
</dbReference>
<organism evidence="2 3">
    <name type="scientific">Planococcus donghaensis MPA1U2</name>
    <dbReference type="NCBI Taxonomy" id="933115"/>
    <lineage>
        <taxon>Bacteria</taxon>
        <taxon>Bacillati</taxon>
        <taxon>Bacillota</taxon>
        <taxon>Bacilli</taxon>
        <taxon>Bacillales</taxon>
        <taxon>Caryophanaceae</taxon>
        <taxon>Planococcus</taxon>
    </lineage>
</organism>
<reference evidence="2 3" key="1">
    <citation type="journal article" date="2011" name="J. Bacteriol.">
        <title>The Draft Genome of Planococcus donghaensis MPA1U2 Reveals Nonsporulation Pathways Controlled by a Conserved Spo0A Regulon.</title>
        <authorList>
            <person name="Pearson M.D."/>
            <person name="Noller H.F."/>
        </authorList>
    </citation>
    <scope>NUCLEOTIDE SEQUENCE [LARGE SCALE GENOMIC DNA]</scope>
    <source>
        <strain evidence="2 3">MPA1U2</strain>
    </source>
</reference>
<dbReference type="RefSeq" id="WP_008430682.1">
    <property type="nucleotide sequence ID" value="NZ_AEPB01000030.1"/>
</dbReference>
<dbReference type="EMBL" id="AEPB01000030">
    <property type="protein sequence ID" value="EGA89774.1"/>
    <property type="molecule type" value="Genomic_DNA"/>
</dbReference>
<dbReference type="PANTHER" id="PTHR33990:SF2">
    <property type="entry name" value="PHNB-LIKE DOMAIN-CONTAINING PROTEIN"/>
    <property type="match status" value="1"/>
</dbReference>
<keyword evidence="2" id="KW-0830">Ubiquinone</keyword>
<sequence length="167" mass="19204">MDPVIQKITTNLWFDMNAEEAVDFYTSVFNNSKIGRVTYYSGVGNESHRLNAGKVMTIEFQIEGQGFLALNGSPAFPYTEAISFIINCESQEEVDHYWDKLTQGSDKRTQMCGWLTDRFGITWQVVPIELNNMLIDGEAKKVERLTNALMKMKKLDLKELLRAYEEE</sequence>
<dbReference type="CDD" id="cd06588">
    <property type="entry name" value="PhnB_like"/>
    <property type="match status" value="1"/>
</dbReference>
<evidence type="ECO:0000259" key="1">
    <source>
        <dbReference type="Pfam" id="PF06983"/>
    </source>
</evidence>
<gene>
    <name evidence="2" type="ORF">GPDM_08920</name>
</gene>
<dbReference type="GO" id="GO:0032259">
    <property type="term" value="P:methylation"/>
    <property type="evidence" value="ECO:0007669"/>
    <property type="project" value="UniProtKB-KW"/>
</dbReference>
<keyword evidence="2" id="KW-0808">Transferase</keyword>
<evidence type="ECO:0000313" key="3">
    <source>
        <dbReference type="Proteomes" id="UP000003052"/>
    </source>
</evidence>
<dbReference type="InterPro" id="IPR009725">
    <property type="entry name" value="3_dmu_93_MTrfase"/>
</dbReference>
<dbReference type="GO" id="GO:0008168">
    <property type="term" value="F:methyltransferase activity"/>
    <property type="evidence" value="ECO:0007669"/>
    <property type="project" value="UniProtKB-KW"/>
</dbReference>
<keyword evidence="2" id="KW-0489">Methyltransferase</keyword>
<dbReference type="SUPFAM" id="SSF54593">
    <property type="entry name" value="Glyoxalase/Bleomycin resistance protein/Dihydroxybiphenyl dioxygenase"/>
    <property type="match status" value="1"/>
</dbReference>
<dbReference type="PANTHER" id="PTHR33990">
    <property type="entry name" value="PROTEIN YJDN-RELATED"/>
    <property type="match status" value="1"/>
</dbReference>
<accession>E7RH36</accession>
<dbReference type="InterPro" id="IPR028973">
    <property type="entry name" value="PhnB-like"/>
</dbReference>
<dbReference type="OrthoDB" id="9806473at2"/>
<dbReference type="Proteomes" id="UP000003052">
    <property type="component" value="Unassembled WGS sequence"/>
</dbReference>
<evidence type="ECO:0000313" key="2">
    <source>
        <dbReference type="EMBL" id="EGA89774.1"/>
    </source>
</evidence>
<comment type="caution">
    <text evidence="2">The sequence shown here is derived from an EMBL/GenBank/DDBJ whole genome shotgun (WGS) entry which is preliminary data.</text>
</comment>
<dbReference type="eggNOG" id="COG3865">
    <property type="taxonomic scope" value="Bacteria"/>
</dbReference>
<dbReference type="Gene3D" id="3.10.180.10">
    <property type="entry name" value="2,3-Dihydroxybiphenyl 1,2-Dioxygenase, domain 1"/>
    <property type="match status" value="1"/>
</dbReference>
<name>E7RH36_9BACL</name>
<feature type="domain" description="PhnB-like" evidence="1">
    <location>
        <begin position="6"/>
        <end position="126"/>
    </location>
</feature>